<dbReference type="Pfam" id="PF02803">
    <property type="entry name" value="Thiolase_C"/>
    <property type="match status" value="1"/>
</dbReference>
<reference evidence="2 3" key="1">
    <citation type="journal article" date="2023" name="Hortic Res">
        <title>The complete reference genome for grapevine (Vitis vinifera L.) genetics and breeding.</title>
        <authorList>
            <person name="Shi X."/>
            <person name="Cao S."/>
            <person name="Wang X."/>
            <person name="Huang S."/>
            <person name="Wang Y."/>
            <person name="Liu Z."/>
            <person name="Liu W."/>
            <person name="Leng X."/>
            <person name="Peng Y."/>
            <person name="Wang N."/>
            <person name="Wang Y."/>
            <person name="Ma Z."/>
            <person name="Xu X."/>
            <person name="Zhang F."/>
            <person name="Xue H."/>
            <person name="Zhong H."/>
            <person name="Wang Y."/>
            <person name="Zhang K."/>
            <person name="Velt A."/>
            <person name="Avia K."/>
            <person name="Holtgrawe D."/>
            <person name="Grimplet J."/>
            <person name="Matus J.T."/>
            <person name="Ware D."/>
            <person name="Wu X."/>
            <person name="Wang H."/>
            <person name="Liu C."/>
            <person name="Fang Y."/>
            <person name="Rustenholz C."/>
            <person name="Cheng Z."/>
            <person name="Xiao H."/>
            <person name="Zhou Y."/>
        </authorList>
    </citation>
    <scope>NUCLEOTIDE SEQUENCE [LARGE SCALE GENOMIC DNA]</scope>
    <source>
        <strain evidence="3">cv. Pinot noir / PN40024</strain>
        <tissue evidence="2">Leaf</tissue>
    </source>
</reference>
<keyword evidence="3" id="KW-1185">Reference proteome</keyword>
<dbReference type="PANTHER" id="PTHR43853:SF15">
    <property type="entry name" value="3-KETOACYL-COA THIOLASE 5, PEROXISOMAL"/>
    <property type="match status" value="1"/>
</dbReference>
<feature type="domain" description="Thiolase C-terminal" evidence="1">
    <location>
        <begin position="13"/>
        <end position="61"/>
    </location>
</feature>
<name>A0ABY9BLZ2_VITVI</name>
<dbReference type="InterPro" id="IPR016039">
    <property type="entry name" value="Thiolase-like"/>
</dbReference>
<dbReference type="Gene3D" id="3.40.47.10">
    <property type="match status" value="2"/>
</dbReference>
<evidence type="ECO:0000313" key="3">
    <source>
        <dbReference type="Proteomes" id="UP001227230"/>
    </source>
</evidence>
<accession>A0ABY9BLZ2</accession>
<dbReference type="InterPro" id="IPR020617">
    <property type="entry name" value="Thiolase_C"/>
</dbReference>
<dbReference type="SUPFAM" id="SSF53901">
    <property type="entry name" value="Thiolase-like"/>
    <property type="match status" value="1"/>
</dbReference>
<proteinExistence type="predicted"/>
<gene>
    <name evidence="2" type="ORF">VitviT2T_003007</name>
</gene>
<dbReference type="InterPro" id="IPR050215">
    <property type="entry name" value="Thiolase-like_sf_Thiolase"/>
</dbReference>
<organism evidence="2 3">
    <name type="scientific">Vitis vinifera</name>
    <name type="common">Grape</name>
    <dbReference type="NCBI Taxonomy" id="29760"/>
    <lineage>
        <taxon>Eukaryota</taxon>
        <taxon>Viridiplantae</taxon>
        <taxon>Streptophyta</taxon>
        <taxon>Embryophyta</taxon>
        <taxon>Tracheophyta</taxon>
        <taxon>Spermatophyta</taxon>
        <taxon>Magnoliopsida</taxon>
        <taxon>eudicotyledons</taxon>
        <taxon>Gunneridae</taxon>
        <taxon>Pentapetalae</taxon>
        <taxon>rosids</taxon>
        <taxon>Vitales</taxon>
        <taxon>Vitaceae</taxon>
        <taxon>Viteae</taxon>
        <taxon>Vitis</taxon>
    </lineage>
</organism>
<evidence type="ECO:0000313" key="2">
    <source>
        <dbReference type="EMBL" id="WJZ83315.1"/>
    </source>
</evidence>
<sequence length="68" mass="7434">MKRSLAMKRGFPILGLFRCYAAMGVEPGVIGVGPAVTIQITARNAGLEVADIDLFEINEMLDAFQHLR</sequence>
<dbReference type="EMBL" id="CP126650">
    <property type="protein sequence ID" value="WJZ83315.1"/>
    <property type="molecule type" value="Genomic_DNA"/>
</dbReference>
<evidence type="ECO:0000259" key="1">
    <source>
        <dbReference type="Pfam" id="PF02803"/>
    </source>
</evidence>
<protein>
    <recommendedName>
        <fullName evidence="1">Thiolase C-terminal domain-containing protein</fullName>
    </recommendedName>
</protein>
<dbReference type="Proteomes" id="UP001227230">
    <property type="component" value="Chromosome 3"/>
</dbReference>
<dbReference type="PANTHER" id="PTHR43853">
    <property type="entry name" value="3-KETOACYL-COA THIOLASE, PEROXISOMAL"/>
    <property type="match status" value="1"/>
</dbReference>